<dbReference type="InterPro" id="IPR013012">
    <property type="entry name" value="PTS_EIIB_3"/>
</dbReference>
<keyword evidence="10" id="KW-1185">Reference proteome</keyword>
<evidence type="ECO:0000259" key="8">
    <source>
        <dbReference type="PROSITE" id="PS51100"/>
    </source>
</evidence>
<keyword evidence="5" id="KW-0598">Phosphotransferase system</keyword>
<dbReference type="PANTHER" id="PTHR34581">
    <property type="entry name" value="PTS SYSTEM N,N'-DIACETYLCHITOBIOSE-SPECIFIC EIIB COMPONENT"/>
    <property type="match status" value="1"/>
</dbReference>
<dbReference type="RefSeq" id="WP_251420819.1">
    <property type="nucleotide sequence ID" value="NZ_BAAFQO010000014.1"/>
</dbReference>
<evidence type="ECO:0000256" key="1">
    <source>
        <dbReference type="ARBA" id="ARBA00022448"/>
    </source>
</evidence>
<proteinExistence type="predicted"/>
<feature type="domain" description="PTS EIIB type-3" evidence="8">
    <location>
        <begin position="2"/>
        <end position="111"/>
    </location>
</feature>
<feature type="modified residue" description="Phosphocysteine; by EIIA" evidence="7">
    <location>
        <position position="9"/>
    </location>
</feature>
<dbReference type="Proteomes" id="UP001565242">
    <property type="component" value="Unassembled WGS sequence"/>
</dbReference>
<keyword evidence="2" id="KW-0597">Phosphoprotein</keyword>
<dbReference type="SUPFAM" id="SSF52794">
    <property type="entry name" value="PTS system IIB component-like"/>
    <property type="match status" value="1"/>
</dbReference>
<comment type="caution">
    <text evidence="9">The sequence shown here is derived from an EMBL/GenBank/DDBJ whole genome shotgun (WGS) entry which is preliminary data.</text>
</comment>
<evidence type="ECO:0000256" key="7">
    <source>
        <dbReference type="PROSITE-ProRule" id="PRU00423"/>
    </source>
</evidence>
<keyword evidence="1" id="KW-0813">Transport</keyword>
<dbReference type="PROSITE" id="PS51100">
    <property type="entry name" value="PTS_EIIB_TYPE_3"/>
    <property type="match status" value="1"/>
</dbReference>
<keyword evidence="6" id="KW-0418">Kinase</keyword>
<reference evidence="9 10" key="1">
    <citation type="submission" date="2024-03" db="EMBL/GenBank/DDBJ databases">
        <title>Mouse gut bacterial collection (mGBC) of GemPharmatech.</title>
        <authorList>
            <person name="He Y."/>
            <person name="Dong L."/>
            <person name="Wu D."/>
            <person name="Gao X."/>
            <person name="Lin Z."/>
        </authorList>
    </citation>
    <scope>NUCLEOTIDE SEQUENCE [LARGE SCALE GENOMIC DNA]</scope>
    <source>
        <strain evidence="9 10">20-218</strain>
    </source>
</reference>
<evidence type="ECO:0000256" key="5">
    <source>
        <dbReference type="ARBA" id="ARBA00022683"/>
    </source>
</evidence>
<evidence type="ECO:0000313" key="9">
    <source>
        <dbReference type="EMBL" id="MEY8536934.1"/>
    </source>
</evidence>
<evidence type="ECO:0000256" key="4">
    <source>
        <dbReference type="ARBA" id="ARBA00022679"/>
    </source>
</evidence>
<dbReference type="InterPro" id="IPR051819">
    <property type="entry name" value="PTS_sugar-specific_EIIB"/>
</dbReference>
<dbReference type="Gene3D" id="3.40.50.2300">
    <property type="match status" value="1"/>
</dbReference>
<protein>
    <submittedName>
        <fullName evidence="9">PTS cellobiose transporter subunit IIC</fullName>
    </submittedName>
</protein>
<organism evidence="9 10">
    <name type="scientific">Lactococcus muris</name>
    <dbReference type="NCBI Taxonomy" id="2941330"/>
    <lineage>
        <taxon>Bacteria</taxon>
        <taxon>Bacillati</taxon>
        <taxon>Bacillota</taxon>
        <taxon>Bacilli</taxon>
        <taxon>Lactobacillales</taxon>
        <taxon>Streptococcaceae</taxon>
        <taxon>Lactococcus</taxon>
    </lineage>
</organism>
<keyword evidence="4" id="KW-0808">Transferase</keyword>
<evidence type="ECO:0000256" key="6">
    <source>
        <dbReference type="ARBA" id="ARBA00022777"/>
    </source>
</evidence>
<name>A0ABV4D777_9LACT</name>
<gene>
    <name evidence="9" type="ORF">AALM99_00550</name>
</gene>
<dbReference type="EMBL" id="JBCLSQ010000001">
    <property type="protein sequence ID" value="MEY8536934.1"/>
    <property type="molecule type" value="Genomic_DNA"/>
</dbReference>
<dbReference type="InterPro" id="IPR036095">
    <property type="entry name" value="PTS_EIIB-like_sf"/>
</dbReference>
<accession>A0ABV4D777</accession>
<keyword evidence="3" id="KW-0762">Sugar transport</keyword>
<sequence length="113" mass="13114">MNKSLLVICETGITASSLLYKLAQEIESEKLNVDIDYAALPSLEEKLSKKEYDILLFTPQVHRYKETIGKLIQKYAKHTQVKTISDQDFQYMNVPHILHEAVKNEDRSLFQNE</sequence>
<evidence type="ECO:0000313" key="10">
    <source>
        <dbReference type="Proteomes" id="UP001565242"/>
    </source>
</evidence>
<dbReference type="Pfam" id="PF02302">
    <property type="entry name" value="PTS_IIB"/>
    <property type="match status" value="1"/>
</dbReference>
<dbReference type="InterPro" id="IPR003501">
    <property type="entry name" value="PTS_EIIB_2/3"/>
</dbReference>
<evidence type="ECO:0000256" key="2">
    <source>
        <dbReference type="ARBA" id="ARBA00022553"/>
    </source>
</evidence>
<dbReference type="PANTHER" id="PTHR34581:SF2">
    <property type="entry name" value="PTS SYSTEM N,N'-DIACETYLCHITOBIOSE-SPECIFIC EIIB COMPONENT"/>
    <property type="match status" value="1"/>
</dbReference>
<evidence type="ECO:0000256" key="3">
    <source>
        <dbReference type="ARBA" id="ARBA00022597"/>
    </source>
</evidence>